<feature type="domain" description="Endoplasmic reticulum vesicle transporter N-terminal" evidence="7">
    <location>
        <begin position="9"/>
        <end position="98"/>
    </location>
</feature>
<evidence type="ECO:0000256" key="2">
    <source>
        <dbReference type="ARBA" id="ARBA00022692"/>
    </source>
</evidence>
<dbReference type="PANTHER" id="PTHR10984:SF60">
    <property type="entry name" value="ENDOPLASMIC RETICULUM VESICLE TRANSPORTER PROTEIN"/>
    <property type="match status" value="1"/>
</dbReference>
<organism evidence="8">
    <name type="scientific">Noccaea caerulescens</name>
    <name type="common">Alpine penny-cress</name>
    <name type="synonym">Thlaspi caerulescens</name>
    <dbReference type="NCBI Taxonomy" id="107243"/>
    <lineage>
        <taxon>Eukaryota</taxon>
        <taxon>Viridiplantae</taxon>
        <taxon>Streptophyta</taxon>
        <taxon>Embryophyta</taxon>
        <taxon>Tracheophyta</taxon>
        <taxon>Spermatophyta</taxon>
        <taxon>Magnoliopsida</taxon>
        <taxon>eudicotyledons</taxon>
        <taxon>Gunneridae</taxon>
        <taxon>Pentapetalae</taxon>
        <taxon>rosids</taxon>
        <taxon>malvids</taxon>
        <taxon>Brassicales</taxon>
        <taxon>Brassicaceae</taxon>
        <taxon>Coluteocarpeae</taxon>
        <taxon>Noccaea</taxon>
    </lineage>
</organism>
<dbReference type="InterPro" id="IPR012936">
    <property type="entry name" value="Erv_C"/>
</dbReference>
<sequence>MASVTMNRLRNLDAYPKINDDFYSRTLSGGLITVLSSIVMLILFFSELRLYLHPVTETQLRVDTSRGEKLRINFDVTFPGLACSIISLDSIDISGEKHLDVRHDIVKRRLDAYGNVIDTRKDGIGHTKIENPLQRHGGRLEHNETYCGSCYGAEASDDECCNSCEEVREAYRKKGWAMSDPEIIDQCKREGFVQRVKEEEGEGCNIYGFLEVNKVAGSFHFVPGKSFHQSASLLQDLLVFQSDSYNISHKVNKLAFGDSFPGVVNPLDGVEWTQEKLNGMYEYLIKVVPTEYTDVKEHIIQSNQFSVTEHFQKTEEGQMQSLPGVFFFYDLSPIKVIFKEQHVEFLHFLTNVCAIIGGIFTVSGIIDSFVYHGQRAIKKKMEIGKFG</sequence>
<evidence type="ECO:0000256" key="1">
    <source>
        <dbReference type="ARBA" id="ARBA00004370"/>
    </source>
</evidence>
<proteinExistence type="predicted"/>
<dbReference type="EMBL" id="GEVI01018382">
    <property type="protein sequence ID" value="JAU13938.1"/>
    <property type="molecule type" value="Transcribed_RNA"/>
</dbReference>
<evidence type="ECO:0000313" key="8">
    <source>
        <dbReference type="EMBL" id="JAU13938.1"/>
    </source>
</evidence>
<dbReference type="InterPro" id="IPR039542">
    <property type="entry name" value="Erv_N"/>
</dbReference>
<evidence type="ECO:0000256" key="5">
    <source>
        <dbReference type="SAM" id="Phobius"/>
    </source>
</evidence>
<keyword evidence="2 5" id="KW-0812">Transmembrane</keyword>
<evidence type="ECO:0000259" key="7">
    <source>
        <dbReference type="Pfam" id="PF13850"/>
    </source>
</evidence>
<dbReference type="AlphaFoldDB" id="A0A1J3D1S8"/>
<name>A0A1J3D1S8_NOCCA</name>
<comment type="subcellular location">
    <subcellularLocation>
        <location evidence="1">Membrane</location>
    </subcellularLocation>
</comment>
<protein>
    <submittedName>
        <fullName evidence="8">Endoplasmic reticulum-Golgi intermediate compartment protein 3</fullName>
    </submittedName>
</protein>
<accession>A0A1J3D1S8</accession>
<dbReference type="InterPro" id="IPR045888">
    <property type="entry name" value="Erv"/>
</dbReference>
<feature type="domain" description="Endoplasmic reticulum vesicle transporter C-terminal" evidence="6">
    <location>
        <begin position="150"/>
        <end position="367"/>
    </location>
</feature>
<dbReference type="GO" id="GO:0016020">
    <property type="term" value="C:membrane"/>
    <property type="evidence" value="ECO:0007669"/>
    <property type="project" value="UniProtKB-SubCell"/>
</dbReference>
<dbReference type="GO" id="GO:0030134">
    <property type="term" value="C:COPII-coated ER to Golgi transport vesicle"/>
    <property type="evidence" value="ECO:0007669"/>
    <property type="project" value="TreeGrafter"/>
</dbReference>
<reference evidence="8" key="1">
    <citation type="submission" date="2016-07" db="EMBL/GenBank/DDBJ databases">
        <title>De novo transcriptome assembly of four accessions of the metal hyperaccumulator plant Noccaea caerulescens.</title>
        <authorList>
            <person name="Blande D."/>
            <person name="Halimaa P."/>
            <person name="Tervahauta A.I."/>
            <person name="Aarts M.G."/>
            <person name="Karenlampi S.O."/>
        </authorList>
    </citation>
    <scope>NUCLEOTIDE SEQUENCE</scope>
</reference>
<evidence type="ECO:0000256" key="4">
    <source>
        <dbReference type="ARBA" id="ARBA00023136"/>
    </source>
</evidence>
<dbReference type="Pfam" id="PF07970">
    <property type="entry name" value="COPIIcoated_ERV"/>
    <property type="match status" value="1"/>
</dbReference>
<dbReference type="GO" id="GO:0005783">
    <property type="term" value="C:endoplasmic reticulum"/>
    <property type="evidence" value="ECO:0007669"/>
    <property type="project" value="TreeGrafter"/>
</dbReference>
<dbReference type="Pfam" id="PF13850">
    <property type="entry name" value="ERGIC_N"/>
    <property type="match status" value="1"/>
</dbReference>
<gene>
    <name evidence="8" type="ORF">GA_TR2994_c0_g1_i1_g.9463</name>
</gene>
<keyword evidence="3 5" id="KW-1133">Transmembrane helix</keyword>
<evidence type="ECO:0000256" key="3">
    <source>
        <dbReference type="ARBA" id="ARBA00022989"/>
    </source>
</evidence>
<keyword evidence="4 5" id="KW-0472">Membrane</keyword>
<feature type="transmembrane region" description="Helical" evidence="5">
    <location>
        <begin position="345"/>
        <end position="371"/>
    </location>
</feature>
<evidence type="ECO:0000259" key="6">
    <source>
        <dbReference type="Pfam" id="PF07970"/>
    </source>
</evidence>
<feature type="transmembrane region" description="Helical" evidence="5">
    <location>
        <begin position="27"/>
        <end position="45"/>
    </location>
</feature>
<dbReference type="PANTHER" id="PTHR10984">
    <property type="entry name" value="ENDOPLASMIC RETICULUM-GOLGI INTERMEDIATE COMPARTMENT PROTEIN"/>
    <property type="match status" value="1"/>
</dbReference>